<evidence type="ECO:0000313" key="18">
    <source>
        <dbReference type="Proteomes" id="UP000651668"/>
    </source>
</evidence>
<keyword evidence="6" id="KW-0812">Transmembrane</keyword>
<evidence type="ECO:0000259" key="14">
    <source>
        <dbReference type="PROSITE" id="PS50109"/>
    </source>
</evidence>
<dbReference type="Pfam" id="PF13426">
    <property type="entry name" value="PAS_9"/>
    <property type="match status" value="1"/>
</dbReference>
<evidence type="ECO:0000256" key="13">
    <source>
        <dbReference type="SAM" id="Coils"/>
    </source>
</evidence>
<dbReference type="GO" id="GO:0016020">
    <property type="term" value="C:membrane"/>
    <property type="evidence" value="ECO:0007669"/>
    <property type="project" value="UniProtKB-SubCell"/>
</dbReference>
<dbReference type="Proteomes" id="UP000651668">
    <property type="component" value="Unassembled WGS sequence"/>
</dbReference>
<dbReference type="InterPro" id="IPR000700">
    <property type="entry name" value="PAS-assoc_C"/>
</dbReference>
<keyword evidence="5" id="KW-0808">Transferase</keyword>
<dbReference type="GO" id="GO:0030295">
    <property type="term" value="F:protein kinase activator activity"/>
    <property type="evidence" value="ECO:0007669"/>
    <property type="project" value="TreeGrafter"/>
</dbReference>
<keyword evidence="9" id="KW-0067">ATP-binding</keyword>
<dbReference type="SMART" id="SM00388">
    <property type="entry name" value="HisKA"/>
    <property type="match status" value="1"/>
</dbReference>
<evidence type="ECO:0000256" key="11">
    <source>
        <dbReference type="ARBA" id="ARBA00023012"/>
    </source>
</evidence>
<dbReference type="CDD" id="cd00075">
    <property type="entry name" value="HATPase"/>
    <property type="match status" value="1"/>
</dbReference>
<dbReference type="InterPro" id="IPR035965">
    <property type="entry name" value="PAS-like_dom_sf"/>
</dbReference>
<evidence type="ECO:0000256" key="6">
    <source>
        <dbReference type="ARBA" id="ARBA00022692"/>
    </source>
</evidence>
<keyword evidence="4" id="KW-0597">Phosphoprotein</keyword>
<evidence type="ECO:0000256" key="2">
    <source>
        <dbReference type="ARBA" id="ARBA00004141"/>
    </source>
</evidence>
<keyword evidence="13" id="KW-0175">Coiled coil</keyword>
<dbReference type="SUPFAM" id="SSF55874">
    <property type="entry name" value="ATPase domain of HSP90 chaperone/DNA topoisomerase II/histidine kinase"/>
    <property type="match status" value="1"/>
</dbReference>
<dbReference type="InterPro" id="IPR005467">
    <property type="entry name" value="His_kinase_dom"/>
</dbReference>
<keyword evidence="18" id="KW-1185">Reference proteome</keyword>
<evidence type="ECO:0000256" key="4">
    <source>
        <dbReference type="ARBA" id="ARBA00022553"/>
    </source>
</evidence>
<dbReference type="GO" id="GO:0006355">
    <property type="term" value="P:regulation of DNA-templated transcription"/>
    <property type="evidence" value="ECO:0007669"/>
    <property type="project" value="InterPro"/>
</dbReference>
<comment type="catalytic activity">
    <reaction evidence="1">
        <text>ATP + protein L-histidine = ADP + protein N-phospho-L-histidine.</text>
        <dbReference type="EC" id="2.7.13.3"/>
    </reaction>
</comment>
<dbReference type="Pfam" id="PF00989">
    <property type="entry name" value="PAS"/>
    <property type="match status" value="1"/>
</dbReference>
<dbReference type="NCBIfam" id="TIGR00229">
    <property type="entry name" value="sensory_box"/>
    <property type="match status" value="2"/>
</dbReference>
<evidence type="ECO:0000256" key="9">
    <source>
        <dbReference type="ARBA" id="ARBA00022840"/>
    </source>
</evidence>
<evidence type="ECO:0000259" key="15">
    <source>
        <dbReference type="PROSITE" id="PS50112"/>
    </source>
</evidence>
<evidence type="ECO:0000256" key="1">
    <source>
        <dbReference type="ARBA" id="ARBA00000085"/>
    </source>
</evidence>
<dbReference type="EMBL" id="BMIL01000011">
    <property type="protein sequence ID" value="GGC74095.1"/>
    <property type="molecule type" value="Genomic_DNA"/>
</dbReference>
<feature type="domain" description="PAS" evidence="15">
    <location>
        <begin position="162"/>
        <end position="210"/>
    </location>
</feature>
<dbReference type="GO" id="GO:0005524">
    <property type="term" value="F:ATP binding"/>
    <property type="evidence" value="ECO:0007669"/>
    <property type="project" value="UniProtKB-KW"/>
</dbReference>
<dbReference type="InterPro" id="IPR036890">
    <property type="entry name" value="HATPase_C_sf"/>
</dbReference>
<dbReference type="InterPro" id="IPR004358">
    <property type="entry name" value="Sig_transdc_His_kin-like_C"/>
</dbReference>
<dbReference type="InterPro" id="IPR000014">
    <property type="entry name" value="PAS"/>
</dbReference>
<keyword evidence="10" id="KW-1133">Transmembrane helix</keyword>
<dbReference type="PROSITE" id="PS50113">
    <property type="entry name" value="PAC"/>
    <property type="match status" value="1"/>
</dbReference>
<dbReference type="Gene3D" id="3.30.565.10">
    <property type="entry name" value="Histidine kinase-like ATPase, C-terminal domain"/>
    <property type="match status" value="1"/>
</dbReference>
<organism evidence="17 18">
    <name type="scientific">Pedobacter quisquiliarum</name>
    <dbReference type="NCBI Taxonomy" id="1834438"/>
    <lineage>
        <taxon>Bacteria</taxon>
        <taxon>Pseudomonadati</taxon>
        <taxon>Bacteroidota</taxon>
        <taxon>Sphingobacteriia</taxon>
        <taxon>Sphingobacteriales</taxon>
        <taxon>Sphingobacteriaceae</taxon>
        <taxon>Pedobacter</taxon>
    </lineage>
</organism>
<dbReference type="InterPro" id="IPR013767">
    <property type="entry name" value="PAS_fold"/>
</dbReference>
<dbReference type="SUPFAM" id="SSF55785">
    <property type="entry name" value="PYP-like sensor domain (PAS domain)"/>
    <property type="match status" value="2"/>
</dbReference>
<dbReference type="GO" id="GO:0000155">
    <property type="term" value="F:phosphorelay sensor kinase activity"/>
    <property type="evidence" value="ECO:0007669"/>
    <property type="project" value="InterPro"/>
</dbReference>
<evidence type="ECO:0000256" key="5">
    <source>
        <dbReference type="ARBA" id="ARBA00022679"/>
    </source>
</evidence>
<accession>A0A916UIZ8</accession>
<dbReference type="InterPro" id="IPR036097">
    <property type="entry name" value="HisK_dim/P_sf"/>
</dbReference>
<dbReference type="Gene3D" id="1.10.287.130">
    <property type="match status" value="1"/>
</dbReference>
<name>A0A916UIZ8_9SPHI</name>
<keyword evidence="12" id="KW-0472">Membrane</keyword>
<evidence type="ECO:0000256" key="10">
    <source>
        <dbReference type="ARBA" id="ARBA00022989"/>
    </source>
</evidence>
<dbReference type="GO" id="GO:0000156">
    <property type="term" value="F:phosphorelay response regulator activity"/>
    <property type="evidence" value="ECO:0007669"/>
    <property type="project" value="TreeGrafter"/>
</dbReference>
<keyword evidence="7" id="KW-0547">Nucleotide-binding</keyword>
<evidence type="ECO:0000259" key="16">
    <source>
        <dbReference type="PROSITE" id="PS50113"/>
    </source>
</evidence>
<dbReference type="GO" id="GO:0007234">
    <property type="term" value="P:osmosensory signaling via phosphorelay pathway"/>
    <property type="evidence" value="ECO:0007669"/>
    <property type="project" value="TreeGrafter"/>
</dbReference>
<evidence type="ECO:0000313" key="17">
    <source>
        <dbReference type="EMBL" id="GGC74095.1"/>
    </source>
</evidence>
<dbReference type="Pfam" id="PF02518">
    <property type="entry name" value="HATPase_c"/>
    <property type="match status" value="1"/>
</dbReference>
<feature type="domain" description="Histidine kinase" evidence="14">
    <location>
        <begin position="293"/>
        <end position="508"/>
    </location>
</feature>
<dbReference type="Gene3D" id="3.30.450.20">
    <property type="entry name" value="PAS domain"/>
    <property type="match status" value="2"/>
</dbReference>
<dbReference type="AlphaFoldDB" id="A0A916UIZ8"/>
<reference evidence="17" key="2">
    <citation type="submission" date="2020-09" db="EMBL/GenBank/DDBJ databases">
        <authorList>
            <person name="Sun Q."/>
            <person name="Zhou Y."/>
        </authorList>
    </citation>
    <scope>NUCLEOTIDE SEQUENCE</scope>
    <source>
        <strain evidence="17">CGMCC 1.15343</strain>
    </source>
</reference>
<reference evidence="17" key="1">
    <citation type="journal article" date="2014" name="Int. J. Syst. Evol. Microbiol.">
        <title>Complete genome sequence of Corynebacterium casei LMG S-19264T (=DSM 44701T), isolated from a smear-ripened cheese.</title>
        <authorList>
            <consortium name="US DOE Joint Genome Institute (JGI-PGF)"/>
            <person name="Walter F."/>
            <person name="Albersmeier A."/>
            <person name="Kalinowski J."/>
            <person name="Ruckert C."/>
        </authorList>
    </citation>
    <scope>NUCLEOTIDE SEQUENCE</scope>
    <source>
        <strain evidence="17">CGMCC 1.15343</strain>
    </source>
</reference>
<evidence type="ECO:0000256" key="7">
    <source>
        <dbReference type="ARBA" id="ARBA00022741"/>
    </source>
</evidence>
<evidence type="ECO:0000256" key="12">
    <source>
        <dbReference type="ARBA" id="ARBA00023136"/>
    </source>
</evidence>
<protein>
    <recommendedName>
        <fullName evidence="3">histidine kinase</fullName>
        <ecNumber evidence="3">2.7.13.3</ecNumber>
    </recommendedName>
</protein>
<dbReference type="FunFam" id="3.30.565.10:FF:000006">
    <property type="entry name" value="Sensor histidine kinase WalK"/>
    <property type="match status" value="1"/>
</dbReference>
<dbReference type="PROSITE" id="PS50112">
    <property type="entry name" value="PAS"/>
    <property type="match status" value="2"/>
</dbReference>
<dbReference type="SMART" id="SM00091">
    <property type="entry name" value="PAS"/>
    <property type="match status" value="2"/>
</dbReference>
<dbReference type="Pfam" id="PF00512">
    <property type="entry name" value="HisKA"/>
    <property type="match status" value="1"/>
</dbReference>
<dbReference type="CDD" id="cd00082">
    <property type="entry name" value="HisKA"/>
    <property type="match status" value="1"/>
</dbReference>
<dbReference type="RefSeq" id="WP_188627714.1">
    <property type="nucleotide sequence ID" value="NZ_BMIL01000011.1"/>
</dbReference>
<dbReference type="EC" id="2.7.13.3" evidence="3"/>
<dbReference type="CDD" id="cd00130">
    <property type="entry name" value="PAS"/>
    <property type="match status" value="2"/>
</dbReference>
<dbReference type="InterPro" id="IPR001610">
    <property type="entry name" value="PAC"/>
</dbReference>
<proteinExistence type="predicted"/>
<comment type="subcellular location">
    <subcellularLocation>
        <location evidence="2">Membrane</location>
        <topology evidence="2">Multi-pass membrane protein</topology>
    </subcellularLocation>
</comment>
<feature type="domain" description="PAS" evidence="15">
    <location>
        <begin position="15"/>
        <end position="88"/>
    </location>
</feature>
<dbReference type="PANTHER" id="PTHR42878">
    <property type="entry name" value="TWO-COMPONENT HISTIDINE KINASE"/>
    <property type="match status" value="1"/>
</dbReference>
<dbReference type="SMART" id="SM00086">
    <property type="entry name" value="PAC"/>
    <property type="match status" value="1"/>
</dbReference>
<gene>
    <name evidence="17" type="ORF">GCM10011387_29670</name>
</gene>
<keyword evidence="8" id="KW-0418">Kinase</keyword>
<feature type="domain" description="PAC" evidence="16">
    <location>
        <begin position="89"/>
        <end position="143"/>
    </location>
</feature>
<dbReference type="PANTHER" id="PTHR42878:SF7">
    <property type="entry name" value="SENSOR HISTIDINE KINASE GLRK"/>
    <property type="match status" value="1"/>
</dbReference>
<dbReference type="InterPro" id="IPR003661">
    <property type="entry name" value="HisK_dim/P_dom"/>
</dbReference>
<dbReference type="PROSITE" id="PS50109">
    <property type="entry name" value="HIS_KIN"/>
    <property type="match status" value="1"/>
</dbReference>
<dbReference type="InterPro" id="IPR003594">
    <property type="entry name" value="HATPase_dom"/>
</dbReference>
<evidence type="ECO:0000256" key="8">
    <source>
        <dbReference type="ARBA" id="ARBA00022777"/>
    </source>
</evidence>
<keyword evidence="11" id="KW-0902">Two-component regulatory system</keyword>
<evidence type="ECO:0000256" key="3">
    <source>
        <dbReference type="ARBA" id="ARBA00012438"/>
    </source>
</evidence>
<sequence>MEAFLNTLSDLKHTDFRLLATALNASSNGVVITDHSQPDHPIIYCNSAFEVLTGYSKKDIIGHNCRFLQGHDRSQDSLLQIKEAVRKGEHCQALIQNYKKNGRLFWNELMISPVKDSSGKVTHFIGIQNDVTKRVVAELKLEQQRDQLDEKVRERTNTLEESEAYLSAIVETIRESLLVLDSEFRILSANHNFCDFFNDPEETLVGQKLFEIGSGKWNIPELRDLLTKILPHNNPFEGFELTHDFPIIGRKTLMLNARQMTLKGKYQERILLAIEDITERKTMEYRKEDFINIASHEMRTPLTSIKGNLQLLNKVAQKKGDTDYARGFSAAGKSVARLERLIFELLDVSKMQSGKVDFNFEPVDMSTLIHESIEIIQQETPGIKIILSGVENQYVDGDYGRLEQVMINLFSNAVKYSRSSSEIKVHVSCMSGYCKVSVTDNGIGINMKDHKRIFERFYRAEDISEKFPGVGVGLYVCNEIIKEHNGTLWVDSEAGKGSTFSFTIPIAKTI</sequence>
<comment type="caution">
    <text evidence="17">The sequence shown here is derived from an EMBL/GenBank/DDBJ whole genome shotgun (WGS) entry which is preliminary data.</text>
</comment>
<feature type="coiled-coil region" evidence="13">
    <location>
        <begin position="134"/>
        <end position="161"/>
    </location>
</feature>
<dbReference type="InterPro" id="IPR050351">
    <property type="entry name" value="BphY/WalK/GraS-like"/>
</dbReference>
<dbReference type="SUPFAM" id="SSF47384">
    <property type="entry name" value="Homodimeric domain of signal transducing histidine kinase"/>
    <property type="match status" value="1"/>
</dbReference>
<dbReference type="PRINTS" id="PR00344">
    <property type="entry name" value="BCTRLSENSOR"/>
</dbReference>
<dbReference type="SMART" id="SM00387">
    <property type="entry name" value="HATPase_c"/>
    <property type="match status" value="1"/>
</dbReference>